<accession>A0A1H9UB52</accession>
<organism evidence="2 3">
    <name type="scientific">Tranquillimonas rosea</name>
    <dbReference type="NCBI Taxonomy" id="641238"/>
    <lineage>
        <taxon>Bacteria</taxon>
        <taxon>Pseudomonadati</taxon>
        <taxon>Pseudomonadota</taxon>
        <taxon>Alphaproteobacteria</taxon>
        <taxon>Rhodobacterales</taxon>
        <taxon>Roseobacteraceae</taxon>
        <taxon>Tranquillimonas</taxon>
    </lineage>
</organism>
<proteinExistence type="predicted"/>
<dbReference type="STRING" id="641238.SAMN04490244_105167"/>
<dbReference type="Proteomes" id="UP000198885">
    <property type="component" value="Unassembled WGS sequence"/>
</dbReference>
<dbReference type="EMBL" id="FOGU01000005">
    <property type="protein sequence ID" value="SES06676.1"/>
    <property type="molecule type" value="Genomic_DNA"/>
</dbReference>
<keyword evidence="3" id="KW-1185">Reference proteome</keyword>
<feature type="region of interest" description="Disordered" evidence="1">
    <location>
        <begin position="1"/>
        <end position="20"/>
    </location>
</feature>
<reference evidence="2 3" key="1">
    <citation type="submission" date="2016-10" db="EMBL/GenBank/DDBJ databases">
        <authorList>
            <person name="de Groot N.N."/>
        </authorList>
    </citation>
    <scope>NUCLEOTIDE SEQUENCE [LARGE SCALE GENOMIC DNA]</scope>
    <source>
        <strain evidence="2 3">DSM 23042</strain>
    </source>
</reference>
<evidence type="ECO:0000313" key="2">
    <source>
        <dbReference type="EMBL" id="SES06676.1"/>
    </source>
</evidence>
<dbReference type="RefSeq" id="WP_092693019.1">
    <property type="nucleotide sequence ID" value="NZ_CBDDGO010000004.1"/>
</dbReference>
<evidence type="ECO:0000313" key="3">
    <source>
        <dbReference type="Proteomes" id="UP000198885"/>
    </source>
</evidence>
<sequence>MTASTGPRDVPSPAPAQTGEDRTLLAHLRLEALQCRAAARLDLTDACLHLSATREVSGTEAVRALVRTLDQALGRAPRFFRPGSIDRSFDEAWLMALVHAVQRGDEASATFLLRSRVAPSALRSTIFLLSRVATSDARAAAPEAPATRRAG</sequence>
<protein>
    <submittedName>
        <fullName evidence="2">Uncharacterized protein</fullName>
    </submittedName>
</protein>
<name>A0A1H9UB52_9RHOB</name>
<evidence type="ECO:0000256" key="1">
    <source>
        <dbReference type="SAM" id="MobiDB-lite"/>
    </source>
</evidence>
<gene>
    <name evidence="2" type="ORF">SAMN04490244_105167</name>
</gene>
<dbReference type="AlphaFoldDB" id="A0A1H9UB52"/>
<dbReference type="OrthoDB" id="7854136at2"/>